<dbReference type="SUPFAM" id="SSF54197">
    <property type="entry name" value="HIT-like"/>
    <property type="match status" value="1"/>
</dbReference>
<dbReference type="InterPro" id="IPR045759">
    <property type="entry name" value="Ap4A_phos1/2_N"/>
</dbReference>
<dbReference type="InterPro" id="IPR019200">
    <property type="entry name" value="ATP_adenylylTrfase_C"/>
</dbReference>
<evidence type="ECO:0000259" key="2">
    <source>
        <dbReference type="Pfam" id="PF19327"/>
    </source>
</evidence>
<dbReference type="Pfam" id="PF09830">
    <property type="entry name" value="ATP_transf"/>
    <property type="match status" value="1"/>
</dbReference>
<evidence type="ECO:0000313" key="4">
    <source>
        <dbReference type="EMBL" id="CAL5983098.1"/>
    </source>
</evidence>
<reference evidence="4 5" key="2">
    <citation type="submission" date="2024-07" db="EMBL/GenBank/DDBJ databases">
        <authorList>
            <person name="Akdeniz Z."/>
        </authorList>
    </citation>
    <scope>NUCLEOTIDE SEQUENCE [LARGE SCALE GENOMIC DNA]</scope>
</reference>
<protein>
    <submittedName>
        <fullName evidence="3">ATP adenylyltransferase</fullName>
    </submittedName>
    <submittedName>
        <fullName evidence="4">ATP_adenylyltransferase</fullName>
    </submittedName>
</protein>
<gene>
    <name evidence="3" type="ORF">HINF_LOCUS64360</name>
    <name evidence="4" type="ORF">HINF_LOCUS7460</name>
</gene>
<dbReference type="PANTHER" id="PTHR38420:SF1">
    <property type="entry name" value="PUTATIVE (AFU_ORTHOLOGUE AFUA_5G14690)-RELATED"/>
    <property type="match status" value="1"/>
</dbReference>
<dbReference type="InterPro" id="IPR043171">
    <property type="entry name" value="Ap4A_phos1/2-like"/>
</dbReference>
<evidence type="ECO:0000259" key="1">
    <source>
        <dbReference type="Pfam" id="PF09830"/>
    </source>
</evidence>
<evidence type="ECO:0000313" key="5">
    <source>
        <dbReference type="Proteomes" id="UP001642409"/>
    </source>
</evidence>
<keyword evidence="3" id="KW-0548">Nucleotidyltransferase</keyword>
<comment type="caution">
    <text evidence="3">The sequence shown here is derived from an EMBL/GenBank/DDBJ whole genome shotgun (WGS) entry which is preliminary data.</text>
</comment>
<dbReference type="Gene3D" id="3.30.428.70">
    <property type="match status" value="1"/>
</dbReference>
<dbReference type="Proteomes" id="UP001642409">
    <property type="component" value="Unassembled WGS sequence"/>
</dbReference>
<feature type="domain" description="Ap4A phosphorylase 1/2 N-terminal" evidence="2">
    <location>
        <begin position="53"/>
        <end position="142"/>
    </location>
</feature>
<keyword evidence="3" id="KW-0808">Transferase</keyword>
<dbReference type="PANTHER" id="PTHR38420">
    <property type="entry name" value="AP-4-A PHOSPHORYLASE II"/>
    <property type="match status" value="1"/>
</dbReference>
<sequence length="290" mass="33383">MSLPVNPDRTPTEVRSCAGTPEFFLQVALFQNAKPVIQQQQKKVIDALQNFSEDQIIDAQPSNNLYLVYNKFNVVKRHYLLVAQQFRHQLELLSLPSFIEIHKYLDKYPTLSVIYNGGRRSGSSQPRQHIQLLQLQPETPLDKIIHSQHRPNGTLPQFEHKLHGFIRFKNEYDDTGLEFTPENVLSSYMSLISSCKIVTQNVSRNDIPEQYPEVPVIQEPQTENEDNCKIAISGYSLFITRDYIFMANRKCEGGFNSIAFSGFAFAKTEEIARQIEEKGLWQLLSDTLEE</sequence>
<reference evidence="3" key="1">
    <citation type="submission" date="2023-06" db="EMBL/GenBank/DDBJ databases">
        <authorList>
            <person name="Kurt Z."/>
        </authorList>
    </citation>
    <scope>NUCLEOTIDE SEQUENCE</scope>
</reference>
<organism evidence="3">
    <name type="scientific">Hexamita inflata</name>
    <dbReference type="NCBI Taxonomy" id="28002"/>
    <lineage>
        <taxon>Eukaryota</taxon>
        <taxon>Metamonada</taxon>
        <taxon>Diplomonadida</taxon>
        <taxon>Hexamitidae</taxon>
        <taxon>Hexamitinae</taxon>
        <taxon>Hexamita</taxon>
    </lineage>
</organism>
<keyword evidence="5" id="KW-1185">Reference proteome</keyword>
<evidence type="ECO:0000313" key="3">
    <source>
        <dbReference type="EMBL" id="CAI9976715.1"/>
    </source>
</evidence>
<dbReference type="GO" id="GO:0003877">
    <property type="term" value="F:ATP:ADP adenylyltransferase activity"/>
    <property type="evidence" value="ECO:0007669"/>
    <property type="project" value="InterPro"/>
</dbReference>
<dbReference type="GO" id="GO:0005524">
    <property type="term" value="F:ATP binding"/>
    <property type="evidence" value="ECO:0007669"/>
    <property type="project" value="InterPro"/>
</dbReference>
<name>A0AA86S278_9EUKA</name>
<accession>A0AA86S278</accession>
<dbReference type="InterPro" id="IPR009163">
    <property type="entry name" value="Ap4A_phos1/2"/>
</dbReference>
<dbReference type="GO" id="GO:0009117">
    <property type="term" value="P:nucleotide metabolic process"/>
    <property type="evidence" value="ECO:0007669"/>
    <property type="project" value="InterPro"/>
</dbReference>
<dbReference type="Pfam" id="PF19327">
    <property type="entry name" value="Ap4A_phos_N"/>
    <property type="match status" value="1"/>
</dbReference>
<dbReference type="AlphaFoldDB" id="A0AA86S278"/>
<proteinExistence type="predicted"/>
<dbReference type="EMBL" id="CAXDID020000015">
    <property type="protein sequence ID" value="CAL5983098.1"/>
    <property type="molecule type" value="Genomic_DNA"/>
</dbReference>
<feature type="domain" description="ATP adenylyltransferase C-terminal" evidence="1">
    <location>
        <begin position="168"/>
        <end position="286"/>
    </location>
</feature>
<dbReference type="InterPro" id="IPR036265">
    <property type="entry name" value="HIT-like_sf"/>
</dbReference>
<dbReference type="EMBL" id="CATOUU010001174">
    <property type="protein sequence ID" value="CAI9976715.1"/>
    <property type="molecule type" value="Genomic_DNA"/>
</dbReference>